<dbReference type="OrthoDB" id="5859941at2759"/>
<keyword evidence="1" id="KW-0175">Coiled coil</keyword>
<dbReference type="Proteomes" id="UP000274756">
    <property type="component" value="Unassembled WGS sequence"/>
</dbReference>
<gene>
    <name evidence="2" type="ORF">DME_LOCUS8451</name>
</gene>
<reference evidence="2 4" key="2">
    <citation type="submission" date="2018-11" db="EMBL/GenBank/DDBJ databases">
        <authorList>
            <consortium name="Pathogen Informatics"/>
        </authorList>
    </citation>
    <scope>NUCLEOTIDE SEQUENCE [LARGE SCALE GENOMIC DNA]</scope>
</reference>
<feature type="coiled-coil region" evidence="1">
    <location>
        <begin position="99"/>
        <end position="126"/>
    </location>
</feature>
<name>A0A0N4UBI8_DRAME</name>
<reference evidence="5" key="1">
    <citation type="submission" date="2017-02" db="UniProtKB">
        <authorList>
            <consortium name="WormBaseParasite"/>
        </authorList>
    </citation>
    <scope>IDENTIFICATION</scope>
</reference>
<evidence type="ECO:0000313" key="2">
    <source>
        <dbReference type="EMBL" id="VDN58478.1"/>
    </source>
</evidence>
<evidence type="ECO:0000313" key="4">
    <source>
        <dbReference type="Proteomes" id="UP000274756"/>
    </source>
</evidence>
<dbReference type="EMBL" id="UYYG01001168">
    <property type="protein sequence ID" value="VDN58478.1"/>
    <property type="molecule type" value="Genomic_DNA"/>
</dbReference>
<evidence type="ECO:0000313" key="5">
    <source>
        <dbReference type="WBParaSite" id="DME_0000456801-mRNA-1"/>
    </source>
</evidence>
<evidence type="ECO:0000313" key="3">
    <source>
        <dbReference type="Proteomes" id="UP000038040"/>
    </source>
</evidence>
<proteinExistence type="predicted"/>
<protein>
    <submittedName>
        <fullName evidence="5">Costars domain-containing protein</fullName>
    </submittedName>
</protein>
<dbReference type="WBParaSite" id="DME_0000456801-mRNA-1">
    <property type="protein sequence ID" value="DME_0000456801-mRNA-1"/>
    <property type="gene ID" value="DME_0000456801"/>
</dbReference>
<sequence>MNLALCCIFSEICVKPTSVLNTAKVKTNGDFKLVFSDVIEDKPTGKSEKHTQKIGQIQISGQSTTSFVDTTIQAKLFNEQLFTNVEANGDFKLTLNDCTEDKGENLKELSERIENLTQKIGRMQSSINDEMVNHETFEKKVVDSVVEHNKRMDKANGFVIIGVPEIFTGLNGMLYDIKFVEKLVEAAGFNKNCIRSVQRFGSHESQSRILQVKLASKNQSNQVLHCPKVKSLLPIGSSIRKDLTLKELKLQKQLWQECHKRNAELNMKKFVVRDLKIVELKHPKVWCH</sequence>
<dbReference type="AlphaFoldDB" id="A0A0N4UBI8"/>
<organism evidence="3 5">
    <name type="scientific">Dracunculus medinensis</name>
    <name type="common">Guinea worm</name>
    <dbReference type="NCBI Taxonomy" id="318479"/>
    <lineage>
        <taxon>Eukaryota</taxon>
        <taxon>Metazoa</taxon>
        <taxon>Ecdysozoa</taxon>
        <taxon>Nematoda</taxon>
        <taxon>Chromadorea</taxon>
        <taxon>Rhabditida</taxon>
        <taxon>Spirurina</taxon>
        <taxon>Dracunculoidea</taxon>
        <taxon>Dracunculidae</taxon>
        <taxon>Dracunculus</taxon>
    </lineage>
</organism>
<accession>A0A0N4UBI8</accession>
<evidence type="ECO:0000256" key="1">
    <source>
        <dbReference type="SAM" id="Coils"/>
    </source>
</evidence>
<keyword evidence="4" id="KW-1185">Reference proteome</keyword>
<dbReference type="Proteomes" id="UP000038040">
    <property type="component" value="Unplaced"/>
</dbReference>